<dbReference type="RefSeq" id="XP_022583526.1">
    <property type="nucleotide sequence ID" value="XM_022724378.1"/>
</dbReference>
<dbReference type="InterPro" id="IPR016166">
    <property type="entry name" value="FAD-bd_PCMH"/>
</dbReference>
<feature type="domain" description="FAD-binding PCMH-type" evidence="5">
    <location>
        <begin position="35"/>
        <end position="206"/>
    </location>
</feature>
<dbReference type="SUPFAM" id="SSF56176">
    <property type="entry name" value="FAD-binding/transporter-associated domain-like"/>
    <property type="match status" value="1"/>
</dbReference>
<dbReference type="InterPro" id="IPR050416">
    <property type="entry name" value="FAD-linked_Oxidoreductase"/>
</dbReference>
<evidence type="ECO:0000259" key="5">
    <source>
        <dbReference type="PROSITE" id="PS51387"/>
    </source>
</evidence>
<dbReference type="OrthoDB" id="415825at2759"/>
<dbReference type="Pfam" id="PF01565">
    <property type="entry name" value="FAD_binding_4"/>
    <property type="match status" value="1"/>
</dbReference>
<proteinExistence type="inferred from homology"/>
<dbReference type="Proteomes" id="UP000184188">
    <property type="component" value="Unassembled WGS sequence"/>
</dbReference>
<keyword evidence="2" id="KW-0285">Flavoprotein</keyword>
<dbReference type="VEuPathDB" id="FungiDB:ASPZODRAFT_1377077"/>
<evidence type="ECO:0000313" key="6">
    <source>
        <dbReference type="EMBL" id="OJJ49016.1"/>
    </source>
</evidence>
<dbReference type="GO" id="GO:0016491">
    <property type="term" value="F:oxidoreductase activity"/>
    <property type="evidence" value="ECO:0007669"/>
    <property type="project" value="UniProtKB-KW"/>
</dbReference>
<dbReference type="Gene3D" id="3.30.465.10">
    <property type="match status" value="1"/>
</dbReference>
<dbReference type="EMBL" id="KV878338">
    <property type="protein sequence ID" value="OJJ49016.1"/>
    <property type="molecule type" value="Genomic_DNA"/>
</dbReference>
<dbReference type="GeneID" id="34610843"/>
<comment type="similarity">
    <text evidence="1">Belongs to the oxygen-dependent FAD-linked oxidoreductase family.</text>
</comment>
<sequence>MAPETSLTTLPSIFEAYFPNTSLPAQDTIPRWSELGVSHPAVVAVPRNEEEIITALRFAAENGLKVIPVGGAYSPFIPIGSQIMYLEMKRFKGISIHGASITVGGGTTNKEVIEACTVEGCYTFTGNSNAIGMIGFLLGGGLATFNGLHGIAVDHILSLRIITASGRALTLTPASTEAEGDLFSALCGAGHGLAVVVSATLPVYRFSRLHMSPSPPDDEVWVCKVMFPGSAVASAARAFLTLHDHPAPAMSARMLFMRAPPSAPSPGSPMILVAATYFGASAEAEKHAAVLFDETVVSTAVSTNTSRVPFARLNDDVEPMNTRGNLKQLANAMVRSLTSASIRDTFSMWLRFGEDTPDARARSVVLWVSWDPAKMLADGLEARHTRPFFPPKDRRAFVQTWTWYTALATREAADEFASRVLSTVRAQDVVEGVAPLTFANNQRLGGGVGEVYTLEEIESLKRVKETWDKHGLFWSPIVD</sequence>
<accession>A0A1L9SPH1</accession>
<dbReference type="PANTHER" id="PTHR42973:SF7">
    <property type="entry name" value="FAD-BINDING PCMH-TYPE DOMAIN-CONTAINING PROTEIN"/>
    <property type="match status" value="1"/>
</dbReference>
<keyword evidence="3" id="KW-0274">FAD</keyword>
<dbReference type="AlphaFoldDB" id="A0A1L9SPH1"/>
<keyword evidence="4" id="KW-0560">Oxidoreductase</keyword>
<keyword evidence="7" id="KW-1185">Reference proteome</keyword>
<organism evidence="6 7">
    <name type="scientific">Penicilliopsis zonata CBS 506.65</name>
    <dbReference type="NCBI Taxonomy" id="1073090"/>
    <lineage>
        <taxon>Eukaryota</taxon>
        <taxon>Fungi</taxon>
        <taxon>Dikarya</taxon>
        <taxon>Ascomycota</taxon>
        <taxon>Pezizomycotina</taxon>
        <taxon>Eurotiomycetes</taxon>
        <taxon>Eurotiomycetidae</taxon>
        <taxon>Eurotiales</taxon>
        <taxon>Aspergillaceae</taxon>
        <taxon>Penicilliopsis</taxon>
    </lineage>
</organism>
<dbReference type="STRING" id="1073090.A0A1L9SPH1"/>
<dbReference type="PANTHER" id="PTHR42973">
    <property type="entry name" value="BINDING OXIDOREDUCTASE, PUTATIVE (AFU_ORTHOLOGUE AFUA_1G17690)-RELATED"/>
    <property type="match status" value="1"/>
</dbReference>
<dbReference type="InterPro" id="IPR016169">
    <property type="entry name" value="FAD-bd_PCMH_sub2"/>
</dbReference>
<evidence type="ECO:0000313" key="7">
    <source>
        <dbReference type="Proteomes" id="UP000184188"/>
    </source>
</evidence>
<name>A0A1L9SPH1_9EURO</name>
<gene>
    <name evidence="6" type="ORF">ASPZODRAFT_1377077</name>
</gene>
<evidence type="ECO:0000256" key="4">
    <source>
        <dbReference type="ARBA" id="ARBA00023002"/>
    </source>
</evidence>
<evidence type="ECO:0000256" key="3">
    <source>
        <dbReference type="ARBA" id="ARBA00022827"/>
    </source>
</evidence>
<dbReference type="InterPro" id="IPR036318">
    <property type="entry name" value="FAD-bd_PCMH-like_sf"/>
</dbReference>
<evidence type="ECO:0000256" key="1">
    <source>
        <dbReference type="ARBA" id="ARBA00005466"/>
    </source>
</evidence>
<protein>
    <recommendedName>
        <fullName evidence="5">FAD-binding PCMH-type domain-containing protein</fullName>
    </recommendedName>
</protein>
<dbReference type="InterPro" id="IPR006094">
    <property type="entry name" value="Oxid_FAD_bind_N"/>
</dbReference>
<dbReference type="Gene3D" id="3.40.462.20">
    <property type="match status" value="1"/>
</dbReference>
<dbReference type="GO" id="GO:0071949">
    <property type="term" value="F:FAD binding"/>
    <property type="evidence" value="ECO:0007669"/>
    <property type="project" value="InterPro"/>
</dbReference>
<reference evidence="7" key="1">
    <citation type="journal article" date="2017" name="Genome Biol.">
        <title>Comparative genomics reveals high biological diversity and specific adaptations in the industrially and medically important fungal genus Aspergillus.</title>
        <authorList>
            <person name="de Vries R.P."/>
            <person name="Riley R."/>
            <person name="Wiebenga A."/>
            <person name="Aguilar-Osorio G."/>
            <person name="Amillis S."/>
            <person name="Uchima C.A."/>
            <person name="Anderluh G."/>
            <person name="Asadollahi M."/>
            <person name="Askin M."/>
            <person name="Barry K."/>
            <person name="Battaglia E."/>
            <person name="Bayram O."/>
            <person name="Benocci T."/>
            <person name="Braus-Stromeyer S.A."/>
            <person name="Caldana C."/>
            <person name="Canovas D."/>
            <person name="Cerqueira G.C."/>
            <person name="Chen F."/>
            <person name="Chen W."/>
            <person name="Choi C."/>
            <person name="Clum A."/>
            <person name="Dos Santos R.A."/>
            <person name="Damasio A.R."/>
            <person name="Diallinas G."/>
            <person name="Emri T."/>
            <person name="Fekete E."/>
            <person name="Flipphi M."/>
            <person name="Freyberg S."/>
            <person name="Gallo A."/>
            <person name="Gournas C."/>
            <person name="Habgood R."/>
            <person name="Hainaut M."/>
            <person name="Harispe M.L."/>
            <person name="Henrissat B."/>
            <person name="Hilden K.S."/>
            <person name="Hope R."/>
            <person name="Hossain A."/>
            <person name="Karabika E."/>
            <person name="Karaffa L."/>
            <person name="Karanyi Z."/>
            <person name="Krasevec N."/>
            <person name="Kuo A."/>
            <person name="Kusch H."/>
            <person name="LaButti K."/>
            <person name="Lagendijk E.L."/>
            <person name="Lapidus A."/>
            <person name="Levasseur A."/>
            <person name="Lindquist E."/>
            <person name="Lipzen A."/>
            <person name="Logrieco A.F."/>
            <person name="MacCabe A."/>
            <person name="Maekelae M.R."/>
            <person name="Malavazi I."/>
            <person name="Melin P."/>
            <person name="Meyer V."/>
            <person name="Mielnichuk N."/>
            <person name="Miskei M."/>
            <person name="Molnar A.P."/>
            <person name="Mule G."/>
            <person name="Ngan C.Y."/>
            <person name="Orejas M."/>
            <person name="Orosz E."/>
            <person name="Ouedraogo J.P."/>
            <person name="Overkamp K.M."/>
            <person name="Park H.-S."/>
            <person name="Perrone G."/>
            <person name="Piumi F."/>
            <person name="Punt P.J."/>
            <person name="Ram A.F."/>
            <person name="Ramon A."/>
            <person name="Rauscher S."/>
            <person name="Record E."/>
            <person name="Riano-Pachon D.M."/>
            <person name="Robert V."/>
            <person name="Roehrig J."/>
            <person name="Ruller R."/>
            <person name="Salamov A."/>
            <person name="Salih N.S."/>
            <person name="Samson R.A."/>
            <person name="Sandor E."/>
            <person name="Sanguinetti M."/>
            <person name="Schuetze T."/>
            <person name="Sepcic K."/>
            <person name="Shelest E."/>
            <person name="Sherlock G."/>
            <person name="Sophianopoulou V."/>
            <person name="Squina F.M."/>
            <person name="Sun H."/>
            <person name="Susca A."/>
            <person name="Todd R.B."/>
            <person name="Tsang A."/>
            <person name="Unkles S.E."/>
            <person name="van de Wiele N."/>
            <person name="van Rossen-Uffink D."/>
            <person name="Oliveira J.V."/>
            <person name="Vesth T.C."/>
            <person name="Visser J."/>
            <person name="Yu J.-H."/>
            <person name="Zhou M."/>
            <person name="Andersen M.R."/>
            <person name="Archer D.B."/>
            <person name="Baker S.E."/>
            <person name="Benoit I."/>
            <person name="Brakhage A.A."/>
            <person name="Braus G.H."/>
            <person name="Fischer R."/>
            <person name="Frisvad J.C."/>
            <person name="Goldman G.H."/>
            <person name="Houbraken J."/>
            <person name="Oakley B."/>
            <person name="Pocsi I."/>
            <person name="Scazzocchio C."/>
            <person name="Seiboth B."/>
            <person name="vanKuyk P.A."/>
            <person name="Wortman J."/>
            <person name="Dyer P.S."/>
            <person name="Grigoriev I.V."/>
        </authorList>
    </citation>
    <scope>NUCLEOTIDE SEQUENCE [LARGE SCALE GENOMIC DNA]</scope>
    <source>
        <strain evidence="7">CBS 506.65</strain>
    </source>
</reference>
<dbReference type="PROSITE" id="PS51387">
    <property type="entry name" value="FAD_PCMH"/>
    <property type="match status" value="1"/>
</dbReference>
<evidence type="ECO:0000256" key="2">
    <source>
        <dbReference type="ARBA" id="ARBA00022630"/>
    </source>
</evidence>